<organism evidence="10 11">
    <name type="scientific">Allocoleopsis franciscana PCC 7113</name>
    <dbReference type="NCBI Taxonomy" id="1173027"/>
    <lineage>
        <taxon>Bacteria</taxon>
        <taxon>Bacillati</taxon>
        <taxon>Cyanobacteriota</taxon>
        <taxon>Cyanophyceae</taxon>
        <taxon>Coleofasciculales</taxon>
        <taxon>Coleofasciculaceae</taxon>
        <taxon>Allocoleopsis</taxon>
        <taxon>Allocoleopsis franciscana</taxon>
    </lineage>
</organism>
<dbReference type="OrthoDB" id="495800at2"/>
<sequence>MKIRLTPHWALPPTGLRVLIIVLLVLAIFFRFTNLGLKVYWHDETITSLHLAGYIGEDVRQRIFNGGIVSVQDLLKYQYPTPEISLNDTLRTLIIEDPQHPPVYYLLARLWMHWFGNSVAVIRSVSALISLLVFPCIYWLCIELFESSLVGWVAIALSSISPVYLVFAQEARGYSLLMVTILLSSASLLRAMRLNTIGSWLIYAITLALGLYSLPLILLTAIGHGIYVVIVTGLRWNKTITSYLLASFAGVLAFTPWLALTFNSLTKAQASTAWSGTKVPLSRLVKSWIGNISRVFFDINLDASAPAIYLIPPVLILLVLVIYSFYFLYRQTPPKIYLFISTMIGVPFLALLIPDLISGGLRSSVPRYLVPGFLGILLTVTYLLSQKIVSANSLQRKLWQSVMLLLISAGIISCVVYSQSQVWWNKKPSDTHVQAATIINQANRPLLITSYYHANFGELLSMSYLLNPKVQLQLVSEPNIPNIPQGFSDIFVFNPSPALKSGLERDYNSKVEPIEPSDLQLWQLKKIVK</sequence>
<dbReference type="PATRIC" id="fig|1173027.3.peg.3979"/>
<feature type="transmembrane region" description="Helical" evidence="8">
    <location>
        <begin position="200"/>
        <end position="230"/>
    </location>
</feature>
<dbReference type="PANTHER" id="PTHR33908:SF11">
    <property type="entry name" value="MEMBRANE PROTEIN"/>
    <property type="match status" value="1"/>
</dbReference>
<dbReference type="RefSeq" id="WP_015183481.1">
    <property type="nucleotide sequence ID" value="NC_019738.1"/>
</dbReference>
<name>K9WFZ1_9CYAN</name>
<feature type="transmembrane region" description="Helical" evidence="8">
    <location>
        <begin position="242"/>
        <end position="260"/>
    </location>
</feature>
<evidence type="ECO:0000313" key="10">
    <source>
        <dbReference type="EMBL" id="AFZ19340.1"/>
    </source>
</evidence>
<keyword evidence="3" id="KW-0328">Glycosyltransferase</keyword>
<evidence type="ECO:0000256" key="1">
    <source>
        <dbReference type="ARBA" id="ARBA00004651"/>
    </source>
</evidence>
<protein>
    <submittedName>
        <fullName evidence="10">Putative membrane protein</fullName>
    </submittedName>
</protein>
<keyword evidence="6 8" id="KW-1133">Transmembrane helix</keyword>
<dbReference type="eggNOG" id="COG5305">
    <property type="taxonomic scope" value="Bacteria"/>
</dbReference>
<feature type="transmembrane region" description="Helical" evidence="8">
    <location>
        <begin position="14"/>
        <end position="32"/>
    </location>
</feature>
<feature type="transmembrane region" description="Helical" evidence="8">
    <location>
        <begin position="120"/>
        <end position="142"/>
    </location>
</feature>
<dbReference type="Pfam" id="PF13231">
    <property type="entry name" value="PMT_2"/>
    <property type="match status" value="1"/>
</dbReference>
<comment type="subcellular location">
    <subcellularLocation>
        <location evidence="1">Cell membrane</location>
        <topology evidence="1">Multi-pass membrane protein</topology>
    </subcellularLocation>
</comment>
<accession>K9WFZ1</accession>
<evidence type="ECO:0000313" key="11">
    <source>
        <dbReference type="Proteomes" id="UP000010471"/>
    </source>
</evidence>
<feature type="transmembrane region" description="Helical" evidence="8">
    <location>
        <begin position="307"/>
        <end position="329"/>
    </location>
</feature>
<evidence type="ECO:0000256" key="7">
    <source>
        <dbReference type="ARBA" id="ARBA00023136"/>
    </source>
</evidence>
<evidence type="ECO:0000256" key="2">
    <source>
        <dbReference type="ARBA" id="ARBA00022475"/>
    </source>
</evidence>
<evidence type="ECO:0000256" key="3">
    <source>
        <dbReference type="ARBA" id="ARBA00022676"/>
    </source>
</evidence>
<dbReference type="InterPro" id="IPR038731">
    <property type="entry name" value="RgtA/B/C-like"/>
</dbReference>
<feature type="domain" description="Glycosyltransferase RgtA/B/C/D-like" evidence="9">
    <location>
        <begin position="99"/>
        <end position="258"/>
    </location>
</feature>
<gene>
    <name evidence="10" type="ORF">Mic7113_3616</name>
</gene>
<keyword evidence="7 8" id="KW-0472">Membrane</keyword>
<dbReference type="STRING" id="1173027.Mic7113_3616"/>
<feature type="transmembrane region" description="Helical" evidence="8">
    <location>
        <begin position="148"/>
        <end position="167"/>
    </location>
</feature>
<evidence type="ECO:0000256" key="4">
    <source>
        <dbReference type="ARBA" id="ARBA00022679"/>
    </source>
</evidence>
<dbReference type="KEGG" id="mic:Mic7113_3616"/>
<feature type="transmembrane region" description="Helical" evidence="8">
    <location>
        <begin position="397"/>
        <end position="418"/>
    </location>
</feature>
<evidence type="ECO:0000256" key="5">
    <source>
        <dbReference type="ARBA" id="ARBA00022692"/>
    </source>
</evidence>
<dbReference type="GO" id="GO:0009103">
    <property type="term" value="P:lipopolysaccharide biosynthetic process"/>
    <property type="evidence" value="ECO:0007669"/>
    <property type="project" value="UniProtKB-ARBA"/>
</dbReference>
<keyword evidence="4" id="KW-0808">Transferase</keyword>
<evidence type="ECO:0000259" key="9">
    <source>
        <dbReference type="Pfam" id="PF13231"/>
    </source>
</evidence>
<dbReference type="HOGENOM" id="CLU_037292_0_0_3"/>
<keyword evidence="5 8" id="KW-0812">Transmembrane</keyword>
<dbReference type="GO" id="GO:0016763">
    <property type="term" value="F:pentosyltransferase activity"/>
    <property type="evidence" value="ECO:0007669"/>
    <property type="project" value="TreeGrafter"/>
</dbReference>
<feature type="transmembrane region" description="Helical" evidence="8">
    <location>
        <begin position="365"/>
        <end position="385"/>
    </location>
</feature>
<proteinExistence type="predicted"/>
<keyword evidence="11" id="KW-1185">Reference proteome</keyword>
<dbReference type="InterPro" id="IPR050297">
    <property type="entry name" value="LipidA_mod_glycosyltrf_83"/>
</dbReference>
<dbReference type="PANTHER" id="PTHR33908">
    <property type="entry name" value="MANNOSYLTRANSFERASE YKCB-RELATED"/>
    <property type="match status" value="1"/>
</dbReference>
<keyword evidence="2" id="KW-1003">Cell membrane</keyword>
<dbReference type="EMBL" id="CP003630">
    <property type="protein sequence ID" value="AFZ19340.1"/>
    <property type="molecule type" value="Genomic_DNA"/>
</dbReference>
<evidence type="ECO:0000256" key="6">
    <source>
        <dbReference type="ARBA" id="ARBA00022989"/>
    </source>
</evidence>
<reference evidence="10 11" key="1">
    <citation type="submission" date="2012-06" db="EMBL/GenBank/DDBJ databases">
        <title>Finished chromosome of genome of Microcoleus sp. PCC 7113.</title>
        <authorList>
            <consortium name="US DOE Joint Genome Institute"/>
            <person name="Gugger M."/>
            <person name="Coursin T."/>
            <person name="Rippka R."/>
            <person name="Tandeau De Marsac N."/>
            <person name="Huntemann M."/>
            <person name="Wei C.-L."/>
            <person name="Han J."/>
            <person name="Detter J.C."/>
            <person name="Han C."/>
            <person name="Tapia R."/>
            <person name="Chen A."/>
            <person name="Kyrpides N."/>
            <person name="Mavromatis K."/>
            <person name="Markowitz V."/>
            <person name="Szeto E."/>
            <person name="Ivanova N."/>
            <person name="Pagani I."/>
            <person name="Pati A."/>
            <person name="Goodwin L."/>
            <person name="Nordberg H.P."/>
            <person name="Cantor M.N."/>
            <person name="Hua S.X."/>
            <person name="Woyke T."/>
            <person name="Kerfeld C.A."/>
        </authorList>
    </citation>
    <scope>NUCLEOTIDE SEQUENCE [LARGE SCALE GENOMIC DNA]</scope>
    <source>
        <strain evidence="10 11">PCC 7113</strain>
    </source>
</reference>
<dbReference type="GO" id="GO:0005886">
    <property type="term" value="C:plasma membrane"/>
    <property type="evidence" value="ECO:0007669"/>
    <property type="project" value="UniProtKB-SubCell"/>
</dbReference>
<evidence type="ECO:0000256" key="8">
    <source>
        <dbReference type="SAM" id="Phobius"/>
    </source>
</evidence>
<feature type="transmembrane region" description="Helical" evidence="8">
    <location>
        <begin position="336"/>
        <end position="353"/>
    </location>
</feature>
<dbReference type="Proteomes" id="UP000010471">
    <property type="component" value="Chromosome"/>
</dbReference>
<dbReference type="AlphaFoldDB" id="K9WFZ1"/>